<accession>A0AA88HMN7</accession>
<dbReference type="GO" id="GO:1990904">
    <property type="term" value="C:ribonucleoprotein complex"/>
    <property type="evidence" value="ECO:0007669"/>
    <property type="project" value="UniProtKB-KW"/>
</dbReference>
<comment type="similarity">
    <text evidence="1 4">Belongs to the universal ribosomal protein uS9 family.</text>
</comment>
<sequence>MLFPLQFTGFMNKVDVDASVDGGGPTGQAGAVRVAVSRALRSFVGKDMLEQMRIAQEEFAELTSDTTLRLGFSQVPVREFRKEIKTEYPLLSEMAMNKLLPFYTLNQVKDKGINTRWASNEGSTVEKDSFGSPVPYDTSLEPKKEQKINKAMEAYLERARKYNAFYKEQLADFEIRKRHLANMMGQDPEFFTQKDIDEAIEYLFPSGLFEPRARPMMKHPDKIFPRRKEAEFDESGRPFHPLFYTVQPNFYQTLSDMVAKLRALDVHEDKMIREGKHFVDKKEFLISEDWITADKLSMMLVEKLNDFHRAQFVKTIERLTNHNYGYLEKDYINGFRRVVASQFEALEAPDLMYNSEGRPFMTSYGKLSFLYHYLFYQIIMRDIEVAVIYLTVHHCFDI</sequence>
<dbReference type="GO" id="GO:0003735">
    <property type="term" value="F:structural constituent of ribosome"/>
    <property type="evidence" value="ECO:0007669"/>
    <property type="project" value="InterPro"/>
</dbReference>
<dbReference type="GO" id="GO:0005840">
    <property type="term" value="C:ribosome"/>
    <property type="evidence" value="ECO:0007669"/>
    <property type="project" value="UniProtKB-KW"/>
</dbReference>
<protein>
    <submittedName>
        <fullName evidence="5">Uncharacterized protein</fullName>
    </submittedName>
</protein>
<evidence type="ECO:0000256" key="3">
    <source>
        <dbReference type="ARBA" id="ARBA00023274"/>
    </source>
</evidence>
<dbReference type="Proteomes" id="UP001187531">
    <property type="component" value="Unassembled WGS sequence"/>
</dbReference>
<evidence type="ECO:0000313" key="5">
    <source>
        <dbReference type="EMBL" id="KAK2710481.1"/>
    </source>
</evidence>
<dbReference type="SUPFAM" id="SSF54211">
    <property type="entry name" value="Ribosomal protein S5 domain 2-like"/>
    <property type="match status" value="1"/>
</dbReference>
<dbReference type="InterPro" id="IPR014721">
    <property type="entry name" value="Ribsml_uS5_D2-typ_fold_subgr"/>
</dbReference>
<keyword evidence="6" id="KW-1185">Reference proteome</keyword>
<gene>
    <name evidence="5" type="ORF">QYM36_011868</name>
</gene>
<comment type="caution">
    <text evidence="5">The sequence shown here is derived from an EMBL/GenBank/DDBJ whole genome shotgun (WGS) entry which is preliminary data.</text>
</comment>
<reference evidence="5" key="1">
    <citation type="submission" date="2023-07" db="EMBL/GenBank/DDBJ databases">
        <title>Chromosome-level genome assembly of Artemia franciscana.</title>
        <authorList>
            <person name="Jo E."/>
        </authorList>
    </citation>
    <scope>NUCLEOTIDE SEQUENCE</scope>
    <source>
        <tissue evidence="5">Whole body</tissue>
    </source>
</reference>
<name>A0AA88HMN7_ARTSF</name>
<evidence type="ECO:0000256" key="1">
    <source>
        <dbReference type="ARBA" id="ARBA00005251"/>
    </source>
</evidence>
<dbReference type="GO" id="GO:0006412">
    <property type="term" value="P:translation"/>
    <property type="evidence" value="ECO:0007669"/>
    <property type="project" value="InterPro"/>
</dbReference>
<evidence type="ECO:0000256" key="4">
    <source>
        <dbReference type="RuleBase" id="RU003815"/>
    </source>
</evidence>
<dbReference type="Gene3D" id="3.30.230.10">
    <property type="match status" value="1"/>
</dbReference>
<keyword evidence="3 4" id="KW-0687">Ribonucleoprotein</keyword>
<proteinExistence type="inferred from homology"/>
<dbReference type="EMBL" id="JAVRJZ010000016">
    <property type="protein sequence ID" value="KAK2710481.1"/>
    <property type="molecule type" value="Genomic_DNA"/>
</dbReference>
<dbReference type="InterPro" id="IPR000754">
    <property type="entry name" value="Ribosomal_uS9"/>
</dbReference>
<evidence type="ECO:0000313" key="6">
    <source>
        <dbReference type="Proteomes" id="UP001187531"/>
    </source>
</evidence>
<dbReference type="PROSITE" id="PS00360">
    <property type="entry name" value="RIBOSOMAL_S9"/>
    <property type="match status" value="1"/>
</dbReference>
<dbReference type="AlphaFoldDB" id="A0AA88HMN7"/>
<evidence type="ECO:0000256" key="2">
    <source>
        <dbReference type="ARBA" id="ARBA00022980"/>
    </source>
</evidence>
<dbReference type="InterPro" id="IPR020574">
    <property type="entry name" value="Ribosomal_uS9_CS"/>
</dbReference>
<dbReference type="InterPro" id="IPR020568">
    <property type="entry name" value="Ribosomal_Su5_D2-typ_SF"/>
</dbReference>
<organism evidence="5 6">
    <name type="scientific">Artemia franciscana</name>
    <name type="common">Brine shrimp</name>
    <name type="synonym">Artemia sanfranciscana</name>
    <dbReference type="NCBI Taxonomy" id="6661"/>
    <lineage>
        <taxon>Eukaryota</taxon>
        <taxon>Metazoa</taxon>
        <taxon>Ecdysozoa</taxon>
        <taxon>Arthropoda</taxon>
        <taxon>Crustacea</taxon>
        <taxon>Branchiopoda</taxon>
        <taxon>Anostraca</taxon>
        <taxon>Artemiidae</taxon>
        <taxon>Artemia</taxon>
    </lineage>
</organism>
<keyword evidence="2 4" id="KW-0689">Ribosomal protein</keyword>
<dbReference type="Pfam" id="PF00380">
    <property type="entry name" value="Ribosomal_S9"/>
    <property type="match status" value="1"/>
</dbReference>